<dbReference type="EMBL" id="BMCP01000002">
    <property type="protein sequence ID" value="GGE44981.1"/>
    <property type="molecule type" value="Genomic_DNA"/>
</dbReference>
<protein>
    <recommendedName>
        <fullName evidence="3">DUF454 domain-containing protein</fullName>
    </recommendedName>
</protein>
<dbReference type="PANTHER" id="PTHR35813">
    <property type="entry name" value="INNER MEMBRANE PROTEIN YBAN"/>
    <property type="match status" value="1"/>
</dbReference>
<dbReference type="GO" id="GO:0005886">
    <property type="term" value="C:plasma membrane"/>
    <property type="evidence" value="ECO:0007669"/>
    <property type="project" value="TreeGrafter"/>
</dbReference>
<proteinExistence type="predicted"/>
<dbReference type="InterPro" id="IPR007401">
    <property type="entry name" value="DUF454"/>
</dbReference>
<evidence type="ECO:0000313" key="2">
    <source>
        <dbReference type="Proteomes" id="UP000602745"/>
    </source>
</evidence>
<dbReference type="PANTHER" id="PTHR35813:SF1">
    <property type="entry name" value="INNER MEMBRANE PROTEIN YBAN"/>
    <property type="match status" value="1"/>
</dbReference>
<name>A0A8J2YIB1_9RHOB</name>
<accession>A0A8J2YIB1</accession>
<dbReference type="Pfam" id="PF04304">
    <property type="entry name" value="DUF454"/>
    <property type="match status" value="1"/>
</dbReference>
<dbReference type="PIRSF" id="PIRSF016789">
    <property type="entry name" value="DUF454"/>
    <property type="match status" value="1"/>
</dbReference>
<reference evidence="1" key="2">
    <citation type="submission" date="2020-09" db="EMBL/GenBank/DDBJ databases">
        <authorList>
            <person name="Sun Q."/>
            <person name="Sedlacek I."/>
        </authorList>
    </citation>
    <scope>NUCLEOTIDE SEQUENCE</scope>
    <source>
        <strain evidence="1">CCM 7684</strain>
    </source>
</reference>
<organism evidence="1 2">
    <name type="scientific">Agaricicola taiwanensis</name>
    <dbReference type="NCBI Taxonomy" id="591372"/>
    <lineage>
        <taxon>Bacteria</taxon>
        <taxon>Pseudomonadati</taxon>
        <taxon>Pseudomonadota</taxon>
        <taxon>Alphaproteobacteria</taxon>
        <taxon>Rhodobacterales</taxon>
        <taxon>Paracoccaceae</taxon>
        <taxon>Agaricicola</taxon>
    </lineage>
</organism>
<evidence type="ECO:0000313" key="1">
    <source>
        <dbReference type="EMBL" id="GGE44981.1"/>
    </source>
</evidence>
<gene>
    <name evidence="1" type="ORF">GCM10007276_22660</name>
</gene>
<dbReference type="Proteomes" id="UP000602745">
    <property type="component" value="Unassembled WGS sequence"/>
</dbReference>
<keyword evidence="2" id="KW-1185">Reference proteome</keyword>
<dbReference type="AlphaFoldDB" id="A0A8J2YIB1"/>
<comment type="caution">
    <text evidence="1">The sequence shown here is derived from an EMBL/GenBank/DDBJ whole genome shotgun (WGS) entry which is preliminary data.</text>
</comment>
<evidence type="ECO:0008006" key="3">
    <source>
        <dbReference type="Google" id="ProtNLM"/>
    </source>
</evidence>
<sequence>MPGTVFLIIAAACFTRASPRFELWLLTHPRLGPPVAAWRRHGAVSPRSKAVAVSSIALSGALLWLTQAPLYVKMGTTIILVAVVTFLLTRPSGPGLTPP</sequence>
<reference evidence="1" key="1">
    <citation type="journal article" date="2014" name="Int. J. Syst. Evol. Microbiol.">
        <title>Complete genome sequence of Corynebacterium casei LMG S-19264T (=DSM 44701T), isolated from a smear-ripened cheese.</title>
        <authorList>
            <consortium name="US DOE Joint Genome Institute (JGI-PGF)"/>
            <person name="Walter F."/>
            <person name="Albersmeier A."/>
            <person name="Kalinowski J."/>
            <person name="Ruckert C."/>
        </authorList>
    </citation>
    <scope>NUCLEOTIDE SEQUENCE</scope>
    <source>
        <strain evidence="1">CCM 7684</strain>
    </source>
</reference>